<comment type="PTM">
    <text evidence="7">Binds 1 heme group per subunit.</text>
</comment>
<dbReference type="RefSeq" id="WP_185664519.1">
    <property type="nucleotide sequence ID" value="NZ_JACLAW010000008.1"/>
</dbReference>
<keyword evidence="2 7" id="KW-0349">Heme</keyword>
<reference evidence="8 9" key="1">
    <citation type="submission" date="2020-08" db="EMBL/GenBank/DDBJ databases">
        <title>The genome sequence of type strain Novosphingobium flavum NBRC 111647.</title>
        <authorList>
            <person name="Liu Y."/>
        </authorList>
    </citation>
    <scope>NUCLEOTIDE SEQUENCE [LARGE SCALE GENOMIC DNA]</scope>
    <source>
        <strain evidence="8 9">NBRC 111647</strain>
    </source>
</reference>
<dbReference type="Pfam" id="PF01322">
    <property type="entry name" value="Cytochrom_C_2"/>
    <property type="match status" value="1"/>
</dbReference>
<evidence type="ECO:0000256" key="2">
    <source>
        <dbReference type="ARBA" id="ARBA00022617"/>
    </source>
</evidence>
<feature type="binding site" description="covalent" evidence="7">
    <location>
        <position position="140"/>
    </location>
    <ligand>
        <name>heme c</name>
        <dbReference type="ChEBI" id="CHEBI:61717"/>
    </ligand>
</feature>
<protein>
    <submittedName>
        <fullName evidence="8">Cytochrome c</fullName>
    </submittedName>
</protein>
<accession>A0A7X1KM37</accession>
<keyword evidence="4" id="KW-0249">Electron transport</keyword>
<dbReference type="GO" id="GO:0020037">
    <property type="term" value="F:heme binding"/>
    <property type="evidence" value="ECO:0007669"/>
    <property type="project" value="InterPro"/>
</dbReference>
<dbReference type="InterPro" id="IPR012127">
    <property type="entry name" value="Cyt_c_prime"/>
</dbReference>
<dbReference type="Gene3D" id="1.20.120.10">
    <property type="entry name" value="Cytochrome c/b562"/>
    <property type="match status" value="1"/>
</dbReference>
<feature type="binding site" description="axial binding residue" evidence="6">
    <location>
        <position position="141"/>
    </location>
    <ligand>
        <name>heme c</name>
        <dbReference type="ChEBI" id="CHEBI:61717"/>
    </ligand>
    <ligandPart>
        <name>Fe</name>
        <dbReference type="ChEBI" id="CHEBI:18248"/>
    </ligandPart>
</feature>
<evidence type="ECO:0000256" key="4">
    <source>
        <dbReference type="ARBA" id="ARBA00022982"/>
    </source>
</evidence>
<evidence type="ECO:0000256" key="1">
    <source>
        <dbReference type="ARBA" id="ARBA00022448"/>
    </source>
</evidence>
<keyword evidence="1" id="KW-0813">Transport</keyword>
<dbReference type="Proteomes" id="UP000566813">
    <property type="component" value="Unassembled WGS sequence"/>
</dbReference>
<evidence type="ECO:0000256" key="3">
    <source>
        <dbReference type="ARBA" id="ARBA00022723"/>
    </source>
</evidence>
<dbReference type="PRINTS" id="PR00608">
    <property type="entry name" value="CYTCHROMECII"/>
</dbReference>
<comment type="caution">
    <text evidence="8">The sequence shown here is derived from an EMBL/GenBank/DDBJ whole genome shotgun (WGS) entry which is preliminary data.</text>
</comment>
<proteinExistence type="predicted"/>
<dbReference type="InterPro" id="IPR015984">
    <property type="entry name" value="Cyt_c_prime_subgr"/>
</dbReference>
<keyword evidence="5 6" id="KW-0408">Iron</keyword>
<dbReference type="InterPro" id="IPR010980">
    <property type="entry name" value="Cyt_c/b562"/>
</dbReference>
<sequence>MIKLVAALSLAALVAGCSGVDPNSPAGKRHAAYEKVGAANKALGKVFEAPTPDLAAAAEPIATLKAQAAVLPSLFPAGSGPESGQKTEALPAIWSDPAGFSTAMNNFTGAVAKLDAAHAAGDLAATKAAAADLGKTCKACHTKYRKKD</sequence>
<name>A0A7X1KM37_9SPHN</name>
<evidence type="ECO:0000313" key="8">
    <source>
        <dbReference type="EMBL" id="MBC2666224.1"/>
    </source>
</evidence>
<feature type="binding site" description="covalent" evidence="7">
    <location>
        <position position="137"/>
    </location>
    <ligand>
        <name>heme c</name>
        <dbReference type="ChEBI" id="CHEBI:61717"/>
    </ligand>
</feature>
<dbReference type="GO" id="GO:0005506">
    <property type="term" value="F:iron ion binding"/>
    <property type="evidence" value="ECO:0007669"/>
    <property type="project" value="InterPro"/>
</dbReference>
<dbReference type="SUPFAM" id="SSF47175">
    <property type="entry name" value="Cytochromes"/>
    <property type="match status" value="1"/>
</dbReference>
<keyword evidence="3 6" id="KW-0479">Metal-binding</keyword>
<keyword evidence="9" id="KW-1185">Reference proteome</keyword>
<dbReference type="PROSITE" id="PS51009">
    <property type="entry name" value="CYTCII"/>
    <property type="match status" value="1"/>
</dbReference>
<evidence type="ECO:0000256" key="5">
    <source>
        <dbReference type="ARBA" id="ARBA00023004"/>
    </source>
</evidence>
<evidence type="ECO:0000256" key="6">
    <source>
        <dbReference type="PIRSR" id="PIRSR000027-1"/>
    </source>
</evidence>
<dbReference type="GO" id="GO:0022900">
    <property type="term" value="P:electron transport chain"/>
    <property type="evidence" value="ECO:0007669"/>
    <property type="project" value="InterPro"/>
</dbReference>
<dbReference type="PIRSF" id="PIRSF000027">
    <property type="entry name" value="Cytc_c_prime"/>
    <property type="match status" value="1"/>
</dbReference>
<evidence type="ECO:0000256" key="7">
    <source>
        <dbReference type="PIRSR" id="PIRSR000027-2"/>
    </source>
</evidence>
<dbReference type="InterPro" id="IPR002321">
    <property type="entry name" value="Cyt_c_II"/>
</dbReference>
<evidence type="ECO:0000313" key="9">
    <source>
        <dbReference type="Proteomes" id="UP000566813"/>
    </source>
</evidence>
<dbReference type="GO" id="GO:0042597">
    <property type="term" value="C:periplasmic space"/>
    <property type="evidence" value="ECO:0007669"/>
    <property type="project" value="InterPro"/>
</dbReference>
<dbReference type="EMBL" id="JACLAW010000008">
    <property type="protein sequence ID" value="MBC2666224.1"/>
    <property type="molecule type" value="Genomic_DNA"/>
</dbReference>
<dbReference type="PROSITE" id="PS51257">
    <property type="entry name" value="PROKAR_LIPOPROTEIN"/>
    <property type="match status" value="1"/>
</dbReference>
<organism evidence="8 9">
    <name type="scientific">Novosphingobium flavum</name>
    <dbReference type="NCBI Taxonomy" id="1778672"/>
    <lineage>
        <taxon>Bacteria</taxon>
        <taxon>Pseudomonadati</taxon>
        <taxon>Pseudomonadota</taxon>
        <taxon>Alphaproteobacteria</taxon>
        <taxon>Sphingomonadales</taxon>
        <taxon>Sphingomonadaceae</taxon>
        <taxon>Novosphingobium</taxon>
    </lineage>
</organism>
<gene>
    <name evidence="8" type="ORF">H7F51_11915</name>
</gene>
<dbReference type="AlphaFoldDB" id="A0A7X1KM37"/>
<dbReference type="GO" id="GO:0009055">
    <property type="term" value="F:electron transfer activity"/>
    <property type="evidence" value="ECO:0007669"/>
    <property type="project" value="InterPro"/>
</dbReference>